<accession>A0ABW2JHX2</accession>
<feature type="region of interest" description="Disordered" evidence="1">
    <location>
        <begin position="1"/>
        <end position="24"/>
    </location>
</feature>
<evidence type="ECO:0000313" key="3">
    <source>
        <dbReference type="Proteomes" id="UP001596523"/>
    </source>
</evidence>
<feature type="region of interest" description="Disordered" evidence="1">
    <location>
        <begin position="295"/>
        <end position="328"/>
    </location>
</feature>
<reference evidence="3" key="1">
    <citation type="journal article" date="2019" name="Int. J. Syst. Evol. Microbiol.">
        <title>The Global Catalogue of Microorganisms (GCM) 10K type strain sequencing project: providing services to taxonomists for standard genome sequencing and annotation.</title>
        <authorList>
            <consortium name="The Broad Institute Genomics Platform"/>
            <consortium name="The Broad Institute Genome Sequencing Center for Infectious Disease"/>
            <person name="Wu L."/>
            <person name="Ma J."/>
        </authorList>
    </citation>
    <scope>NUCLEOTIDE SEQUENCE [LARGE SCALE GENOMIC DNA]</scope>
    <source>
        <strain evidence="3">SYNS20</strain>
    </source>
</reference>
<feature type="compositionally biased region" description="Low complexity" evidence="1">
    <location>
        <begin position="295"/>
        <end position="315"/>
    </location>
</feature>
<organism evidence="2 3">
    <name type="scientific">Streptomyces monticola</name>
    <dbReference type="NCBI Taxonomy" id="2666263"/>
    <lineage>
        <taxon>Bacteria</taxon>
        <taxon>Bacillati</taxon>
        <taxon>Actinomycetota</taxon>
        <taxon>Actinomycetes</taxon>
        <taxon>Kitasatosporales</taxon>
        <taxon>Streptomycetaceae</taxon>
        <taxon>Streptomyces</taxon>
    </lineage>
</organism>
<gene>
    <name evidence="2" type="ORF">ACFQVC_12860</name>
</gene>
<keyword evidence="3" id="KW-1185">Reference proteome</keyword>
<dbReference type="InterPro" id="IPR025855">
    <property type="entry name" value="Replic_Relax"/>
</dbReference>
<proteinExistence type="predicted"/>
<name>A0ABW2JHX2_9ACTN</name>
<evidence type="ECO:0000313" key="2">
    <source>
        <dbReference type="EMBL" id="MFC7305108.1"/>
    </source>
</evidence>
<evidence type="ECO:0000256" key="1">
    <source>
        <dbReference type="SAM" id="MobiDB-lite"/>
    </source>
</evidence>
<dbReference type="RefSeq" id="WP_381830202.1">
    <property type="nucleotide sequence ID" value="NZ_JBHTCF010000004.1"/>
</dbReference>
<protein>
    <submittedName>
        <fullName evidence="2">Replication-relaxation family protein</fullName>
    </submittedName>
</protein>
<dbReference type="Proteomes" id="UP001596523">
    <property type="component" value="Unassembled WGS sequence"/>
</dbReference>
<sequence>MPTPTPDPRSGYVPRAAVRRRRPAQAARARTNLAELTARLTPRDVWLTEILHEHKVLTSHHIAQLAFGGGHRTANRRLRELYFLGLVDSFRPLRQTGSAPEHYTLGKAGAELLAARAGVEPAATGWRKDSCARIAFSPTLEHTLGVNALLVTLAVTRRLPIWLSERSATRLWGDWTRPDAYAHCAAPSGQLLPFFLEYDTGSYNLARLESKLPGYAALASTTGTRTPLLIHTRTTRRETALRRRLAPSAGQLGLLVATGNAELAAPDAAAWLPMDSVPSTRLDLTQLTTHWPHLTPALTPDTTLPAPGRRAALPWRPIPPLPPDEERP</sequence>
<dbReference type="EMBL" id="JBHTCF010000004">
    <property type="protein sequence ID" value="MFC7305108.1"/>
    <property type="molecule type" value="Genomic_DNA"/>
</dbReference>
<comment type="caution">
    <text evidence="2">The sequence shown here is derived from an EMBL/GenBank/DDBJ whole genome shotgun (WGS) entry which is preliminary data.</text>
</comment>
<dbReference type="Pfam" id="PF13814">
    <property type="entry name" value="Replic_Relax"/>
    <property type="match status" value="1"/>
</dbReference>